<name>A0A370IE66_9NOCA</name>
<feature type="domain" description="DUF6286" evidence="2">
    <location>
        <begin position="68"/>
        <end position="168"/>
    </location>
</feature>
<dbReference type="STRING" id="1210086.GCA_001613105_00400"/>
<evidence type="ECO:0000259" key="2">
    <source>
        <dbReference type="Pfam" id="PF19803"/>
    </source>
</evidence>
<sequence>MRRRSRRVIPAVLVALTLLAVSVAVAVSLIQRLSGAREFISYDTVATQLHDLTWASGWVLGVGIAAVALGLLLFGIALWPGRAVVVPLAAEDEVSAGIARRSLRGAVDDAAAAVTGVESSRVRLGRKKIRIKGRARRAEDLNETVRAAVEHRLRRIAPAALPNVEAALRPTRNSARAVADVSAEGRSAGAAVDVSAEGRSAGAAVDVSAAGRSAGAAVDVSAAGRSAGAVAEVPAEGRSAGAAVDVSDAGRSAEAVADVPAAAYSAEAVAGKRSGEDPTEEVAGVRSGRNSARAVAEFGAVGGAPAVVAEDEAVLRPTGSEDVR</sequence>
<dbReference type="Proteomes" id="UP000254869">
    <property type="component" value="Unassembled WGS sequence"/>
</dbReference>
<evidence type="ECO:0000256" key="1">
    <source>
        <dbReference type="SAM" id="Phobius"/>
    </source>
</evidence>
<accession>A0A370IE66</accession>
<evidence type="ECO:0000313" key="4">
    <source>
        <dbReference type="Proteomes" id="UP000254869"/>
    </source>
</evidence>
<keyword evidence="1" id="KW-1133">Transmembrane helix</keyword>
<keyword evidence="1" id="KW-0472">Membrane</keyword>
<dbReference type="Pfam" id="PF19803">
    <property type="entry name" value="DUF6286"/>
    <property type="match status" value="1"/>
</dbReference>
<proteinExistence type="predicted"/>
<evidence type="ECO:0000313" key="3">
    <source>
        <dbReference type="EMBL" id="RDI69009.1"/>
    </source>
</evidence>
<protein>
    <recommendedName>
        <fullName evidence="2">DUF6286 domain-containing protein</fullName>
    </recommendedName>
</protein>
<keyword evidence="1" id="KW-0812">Transmembrane</keyword>
<dbReference type="InterPro" id="IPR046253">
    <property type="entry name" value="DUF6286"/>
</dbReference>
<keyword evidence="4" id="KW-1185">Reference proteome</keyword>
<reference evidence="3 4" key="1">
    <citation type="submission" date="2018-07" db="EMBL/GenBank/DDBJ databases">
        <title>Genomic Encyclopedia of Type Strains, Phase IV (KMG-IV): sequencing the most valuable type-strain genomes for metagenomic binning, comparative biology and taxonomic classification.</title>
        <authorList>
            <person name="Goeker M."/>
        </authorList>
    </citation>
    <scope>NUCLEOTIDE SEQUENCE [LARGE SCALE GENOMIC DNA]</scope>
    <source>
        <strain evidence="3 4">DSM 44290</strain>
    </source>
</reference>
<dbReference type="RefSeq" id="WP_170216776.1">
    <property type="nucleotide sequence ID" value="NZ_QQBC01000001.1"/>
</dbReference>
<dbReference type="AlphaFoldDB" id="A0A370IE66"/>
<organism evidence="3 4">
    <name type="scientific">Nocardia pseudobrasiliensis</name>
    <dbReference type="NCBI Taxonomy" id="45979"/>
    <lineage>
        <taxon>Bacteria</taxon>
        <taxon>Bacillati</taxon>
        <taxon>Actinomycetota</taxon>
        <taxon>Actinomycetes</taxon>
        <taxon>Mycobacteriales</taxon>
        <taxon>Nocardiaceae</taxon>
        <taxon>Nocardia</taxon>
    </lineage>
</organism>
<dbReference type="EMBL" id="QQBC01000001">
    <property type="protein sequence ID" value="RDI69009.1"/>
    <property type="molecule type" value="Genomic_DNA"/>
</dbReference>
<gene>
    <name evidence="3" type="ORF">DFR76_101546</name>
</gene>
<comment type="caution">
    <text evidence="3">The sequence shown here is derived from an EMBL/GenBank/DDBJ whole genome shotgun (WGS) entry which is preliminary data.</text>
</comment>
<feature type="transmembrane region" description="Helical" evidence="1">
    <location>
        <begin position="58"/>
        <end position="79"/>
    </location>
</feature>